<keyword evidence="2" id="KW-0961">Cell wall biogenesis/degradation</keyword>
<dbReference type="GeneID" id="111445609"/>
<dbReference type="SUPFAM" id="SSF53448">
    <property type="entry name" value="Nucleotide-diphospho-sugar transferases"/>
    <property type="match status" value="1"/>
</dbReference>
<feature type="domain" description="Nucleotide-diphospho-sugar transferase" evidence="3">
    <location>
        <begin position="136"/>
        <end position="334"/>
    </location>
</feature>
<dbReference type="Proteomes" id="UP000504609">
    <property type="component" value="Unplaced"/>
</dbReference>
<evidence type="ECO:0000256" key="2">
    <source>
        <dbReference type="RuleBase" id="RU363055"/>
    </source>
</evidence>
<keyword evidence="2" id="KW-0472">Membrane</keyword>
<name>A0A6J1FH13_CUCMO</name>
<dbReference type="RefSeq" id="XP_022939876.1">
    <property type="nucleotide sequence ID" value="XM_023084108.1"/>
</dbReference>
<dbReference type="PANTHER" id="PTHR46038:SF38">
    <property type="entry name" value="GLYCOSYLTRANSFERASE-RELATED"/>
    <property type="match status" value="1"/>
</dbReference>
<dbReference type="AlphaFoldDB" id="A0A6J1FH13"/>
<evidence type="ECO:0000256" key="1">
    <source>
        <dbReference type="ARBA" id="ARBA00007033"/>
    </source>
</evidence>
<protein>
    <recommendedName>
        <fullName evidence="2">Glycosyltransferase</fullName>
        <ecNumber evidence="2">2.4.2.-</ecNumber>
    </recommendedName>
</protein>
<evidence type="ECO:0000313" key="4">
    <source>
        <dbReference type="Proteomes" id="UP000504609"/>
    </source>
</evidence>
<dbReference type="GO" id="GO:0000139">
    <property type="term" value="C:Golgi membrane"/>
    <property type="evidence" value="ECO:0007669"/>
    <property type="project" value="UniProtKB-SubCell"/>
</dbReference>
<accession>A0A6J1FH13</accession>
<evidence type="ECO:0000313" key="5">
    <source>
        <dbReference type="RefSeq" id="XP_022939876.1"/>
    </source>
</evidence>
<dbReference type="EC" id="2.4.2.-" evidence="2"/>
<comment type="subcellular location">
    <subcellularLocation>
        <location evidence="2">Golgi apparatus membrane</location>
        <topology evidence="2">Single-pass type II membrane protein</topology>
    </subcellularLocation>
</comment>
<keyword evidence="2" id="KW-0328">Glycosyltransferase</keyword>
<reference evidence="5" key="1">
    <citation type="submission" date="2025-08" db="UniProtKB">
        <authorList>
            <consortium name="RefSeq"/>
        </authorList>
    </citation>
    <scope>IDENTIFICATION</scope>
    <source>
        <tissue evidence="5">Young leaves</tissue>
    </source>
</reference>
<dbReference type="InterPro" id="IPR044821">
    <property type="entry name" value="At1g28695/At4g15970-like"/>
</dbReference>
<feature type="transmembrane region" description="Helical" evidence="2">
    <location>
        <begin position="26"/>
        <end position="44"/>
    </location>
</feature>
<gene>
    <name evidence="5" type="primary">LOC111445609</name>
</gene>
<dbReference type="Pfam" id="PF03407">
    <property type="entry name" value="Nucleotid_trans"/>
    <property type="match status" value="1"/>
</dbReference>
<organism evidence="4 5">
    <name type="scientific">Cucurbita moschata</name>
    <name type="common">Winter crookneck squash</name>
    <name type="synonym">Cucurbita pepo var. moschata</name>
    <dbReference type="NCBI Taxonomy" id="3662"/>
    <lineage>
        <taxon>Eukaryota</taxon>
        <taxon>Viridiplantae</taxon>
        <taxon>Streptophyta</taxon>
        <taxon>Embryophyta</taxon>
        <taxon>Tracheophyta</taxon>
        <taxon>Spermatophyta</taxon>
        <taxon>Magnoliopsida</taxon>
        <taxon>eudicotyledons</taxon>
        <taxon>Gunneridae</taxon>
        <taxon>Pentapetalae</taxon>
        <taxon>rosids</taxon>
        <taxon>fabids</taxon>
        <taxon>Cucurbitales</taxon>
        <taxon>Cucurbitaceae</taxon>
        <taxon>Cucurbiteae</taxon>
        <taxon>Cucurbita</taxon>
    </lineage>
</organism>
<dbReference type="InterPro" id="IPR029044">
    <property type="entry name" value="Nucleotide-diphossugar_trans"/>
</dbReference>
<keyword evidence="2" id="KW-0333">Golgi apparatus</keyword>
<keyword evidence="2" id="KW-0735">Signal-anchor</keyword>
<keyword evidence="4" id="KW-1185">Reference proteome</keyword>
<comment type="similarity">
    <text evidence="1 2">Belongs to the glycosyltransferase 77 family.</text>
</comment>
<dbReference type="GO" id="GO:0016757">
    <property type="term" value="F:glycosyltransferase activity"/>
    <property type="evidence" value="ECO:0007669"/>
    <property type="project" value="UniProtKB-KW"/>
</dbReference>
<keyword evidence="2" id="KW-1133">Transmembrane helix</keyword>
<dbReference type="GO" id="GO:0071555">
    <property type="term" value="P:cell wall organization"/>
    <property type="evidence" value="ECO:0007669"/>
    <property type="project" value="UniProtKB-KW"/>
</dbReference>
<dbReference type="InterPro" id="IPR005069">
    <property type="entry name" value="Nucl-diP-sugar_transferase"/>
</dbReference>
<keyword evidence="2" id="KW-0808">Transferase</keyword>
<evidence type="ECO:0000259" key="3">
    <source>
        <dbReference type="Pfam" id="PF03407"/>
    </source>
</evidence>
<sequence length="367" mass="42726">MFVIAASDSYVSAMFSYHSSISFRRTLQILLLFTAISLACLVIFRELDSFRYFPLFSFSTFSASPPPAFPFFPSLADDDEPSADADEYELGKVLKDAATENRTVILTTLNEAWATPNSVIDLFLESFRIGNQTRQLLNHLVIIAFDKKAFIRCLAIHVHCFSLVTEGVDFHSEAYFMSPDYLKMMWRRIDFLRTVLEMGYNFVFTDADVMWFRDPFPFFDMDADFQIACDHYLGIPDDLDNRPNGGFNYVKSNNRSIEFYKYWYSSRETYLGYHDQDVLNKIKYDFFIYEIGLKIIFLDTAYFGGFCEPSKDLNRVLTMHANCCIGMNNKLHDLRIMLEDWKHYMSMPPYLKASSNSSWRVPQNCSI</sequence>
<proteinExistence type="inferred from homology"/>
<keyword evidence="2" id="KW-0812">Transmembrane</keyword>
<dbReference type="KEGG" id="cmos:111445609"/>
<dbReference type="PANTHER" id="PTHR46038">
    <property type="entry name" value="EXPRESSED PROTEIN-RELATED"/>
    <property type="match status" value="1"/>
</dbReference>